<dbReference type="CDD" id="cd01886">
    <property type="entry name" value="EF-G"/>
    <property type="match status" value="1"/>
</dbReference>
<keyword evidence="5" id="KW-0342">GTP-binding</keyword>
<dbReference type="SUPFAM" id="SSF50447">
    <property type="entry name" value="Translation proteins"/>
    <property type="match status" value="1"/>
</dbReference>
<dbReference type="InterPro" id="IPR000795">
    <property type="entry name" value="T_Tr_GTP-bd_dom"/>
</dbReference>
<dbReference type="Gene3D" id="2.40.30.10">
    <property type="entry name" value="Translation factors"/>
    <property type="match status" value="1"/>
</dbReference>
<dbReference type="AlphaFoldDB" id="A0AAU7QQV2"/>
<dbReference type="Pfam" id="PF14492">
    <property type="entry name" value="EFG_III"/>
    <property type="match status" value="1"/>
</dbReference>
<evidence type="ECO:0000256" key="7">
    <source>
        <dbReference type="NCBIfam" id="TIGR00484"/>
    </source>
</evidence>
<dbReference type="GO" id="GO:0032790">
    <property type="term" value="P:ribosome disassembly"/>
    <property type="evidence" value="ECO:0007669"/>
    <property type="project" value="TreeGrafter"/>
</dbReference>
<dbReference type="GO" id="GO:0003746">
    <property type="term" value="F:translation elongation factor activity"/>
    <property type="evidence" value="ECO:0007669"/>
    <property type="project" value="UniProtKB-UniRule"/>
</dbReference>
<dbReference type="Pfam" id="PF03764">
    <property type="entry name" value="EFG_IV"/>
    <property type="match status" value="1"/>
</dbReference>
<dbReference type="CDD" id="cd03713">
    <property type="entry name" value="EFG_mtEFG_C"/>
    <property type="match status" value="1"/>
</dbReference>
<dbReference type="InterPro" id="IPR041095">
    <property type="entry name" value="EFG_II"/>
</dbReference>
<dbReference type="InterPro" id="IPR035649">
    <property type="entry name" value="EFG_V"/>
</dbReference>
<dbReference type="Gene3D" id="3.30.70.240">
    <property type="match status" value="1"/>
</dbReference>
<dbReference type="SUPFAM" id="SSF54211">
    <property type="entry name" value="Ribosomal protein S5 domain 2-like"/>
    <property type="match status" value="1"/>
</dbReference>
<dbReference type="PRINTS" id="PR00315">
    <property type="entry name" value="ELONGATNFCT"/>
</dbReference>
<dbReference type="Pfam" id="PF00679">
    <property type="entry name" value="EFG_C"/>
    <property type="match status" value="1"/>
</dbReference>
<dbReference type="NCBIfam" id="TIGR00484">
    <property type="entry name" value="EF-G"/>
    <property type="match status" value="1"/>
</dbReference>
<dbReference type="SUPFAM" id="SSF52540">
    <property type="entry name" value="P-loop containing nucleoside triphosphate hydrolases"/>
    <property type="match status" value="1"/>
</dbReference>
<evidence type="ECO:0000256" key="1">
    <source>
        <dbReference type="ARBA" id="ARBA00005870"/>
    </source>
</evidence>
<dbReference type="EMBL" id="CP157894">
    <property type="protein sequence ID" value="XBT18327.1"/>
    <property type="molecule type" value="Genomic_DNA"/>
</dbReference>
<dbReference type="InterPro" id="IPR031157">
    <property type="entry name" value="G_TR_CS"/>
</dbReference>
<comment type="function">
    <text evidence="6">Catalyzes the GTP-dependent ribosomal translocation step during translation elongation. During this step, the ribosome changes from the pre-translocational (PRE) to the post-translocational (POST) state as the newly formed A-site-bound peptidyl-tRNA and P-site-bound deacylated tRNA move to the P and E sites, respectively. Catalyzes the coordinated movement of the two tRNA molecules, the mRNA and conformational changes in the ribosome.</text>
</comment>
<organism evidence="9">
    <name type="scientific">Candidatus Shikimatogenerans sp. Tduv</name>
    <dbReference type="NCBI Taxonomy" id="3158567"/>
    <lineage>
        <taxon>Bacteria</taxon>
        <taxon>Pseudomonadati</taxon>
        <taxon>Bacteroidota</taxon>
        <taxon>Flavobacteriia</taxon>
        <taxon>Flavobacteriales</taxon>
        <taxon>Candidatus Shikimatogenerans</taxon>
    </lineage>
</organism>
<evidence type="ECO:0000256" key="4">
    <source>
        <dbReference type="ARBA" id="ARBA00022917"/>
    </source>
</evidence>
<dbReference type="Gene3D" id="3.30.70.870">
    <property type="entry name" value="Elongation Factor G (Translational Gtpase), domain 3"/>
    <property type="match status" value="1"/>
</dbReference>
<evidence type="ECO:0000256" key="5">
    <source>
        <dbReference type="ARBA" id="ARBA00023134"/>
    </source>
</evidence>
<accession>A0AAU7QQV2</accession>
<keyword evidence="2" id="KW-0547">Nucleotide-binding</keyword>
<dbReference type="Gene3D" id="3.40.50.300">
    <property type="entry name" value="P-loop containing nucleotide triphosphate hydrolases"/>
    <property type="match status" value="1"/>
</dbReference>
<evidence type="ECO:0000256" key="3">
    <source>
        <dbReference type="ARBA" id="ARBA00022768"/>
    </source>
</evidence>
<reference evidence="9" key="1">
    <citation type="submission" date="2024-06" db="EMBL/GenBank/DDBJ databases">
        <title>Diversity, functionality, and evolutionary history of bacterial symbionts in false click beetles (Coleoptera, Throscidae).</title>
        <authorList>
            <person name="Wierz J.C."/>
            <person name="Malm H."/>
            <person name="Kaltenpoth M."/>
            <person name="Engl T."/>
        </authorList>
    </citation>
    <scope>NUCLEOTIDE SEQUENCE</scope>
    <source>
        <strain evidence="9">Tduv</strain>
    </source>
</reference>
<evidence type="ECO:0000313" key="9">
    <source>
        <dbReference type="EMBL" id="XBT18327.1"/>
    </source>
</evidence>
<dbReference type="SMART" id="SM00838">
    <property type="entry name" value="EFG_C"/>
    <property type="match status" value="1"/>
</dbReference>
<protein>
    <recommendedName>
        <fullName evidence="7">Elongation factor G</fullName>
    </recommendedName>
</protein>
<dbReference type="Pfam" id="PF03144">
    <property type="entry name" value="GTP_EFTU_D2"/>
    <property type="match status" value="1"/>
</dbReference>
<dbReference type="PANTHER" id="PTHR43261">
    <property type="entry name" value="TRANSLATION ELONGATION FACTOR G-RELATED"/>
    <property type="match status" value="1"/>
</dbReference>
<dbReference type="FunFam" id="3.30.70.240:FF:000001">
    <property type="entry name" value="Elongation factor G"/>
    <property type="match status" value="1"/>
</dbReference>
<dbReference type="InterPro" id="IPR009000">
    <property type="entry name" value="Transl_B-barrel_sf"/>
</dbReference>
<name>A0AAU7QQV2_9FLAO</name>
<dbReference type="PROSITE" id="PS00301">
    <property type="entry name" value="G_TR_1"/>
    <property type="match status" value="1"/>
</dbReference>
<dbReference type="InterPro" id="IPR027417">
    <property type="entry name" value="P-loop_NTPase"/>
</dbReference>
<dbReference type="GO" id="GO:0003924">
    <property type="term" value="F:GTPase activity"/>
    <property type="evidence" value="ECO:0007669"/>
    <property type="project" value="InterPro"/>
</dbReference>
<dbReference type="GO" id="GO:0005525">
    <property type="term" value="F:GTP binding"/>
    <property type="evidence" value="ECO:0007669"/>
    <property type="project" value="UniProtKB-UniRule"/>
</dbReference>
<dbReference type="SMART" id="SM00889">
    <property type="entry name" value="EFG_IV"/>
    <property type="match status" value="1"/>
</dbReference>
<evidence type="ECO:0000259" key="8">
    <source>
        <dbReference type="PROSITE" id="PS51722"/>
    </source>
</evidence>
<dbReference type="PANTHER" id="PTHR43261:SF1">
    <property type="entry name" value="RIBOSOME-RELEASING FACTOR 2, MITOCHONDRIAL"/>
    <property type="match status" value="1"/>
</dbReference>
<dbReference type="InterPro" id="IPR020568">
    <property type="entry name" value="Ribosomal_Su5_D2-typ_SF"/>
</dbReference>
<dbReference type="InterPro" id="IPR005517">
    <property type="entry name" value="Transl_elong_EFG/EF2_IV"/>
</dbReference>
<proteinExistence type="inferred from homology"/>
<dbReference type="InterPro" id="IPR004161">
    <property type="entry name" value="EFTu-like_2"/>
</dbReference>
<dbReference type="NCBIfam" id="NF009381">
    <property type="entry name" value="PRK12740.1-5"/>
    <property type="match status" value="1"/>
</dbReference>
<dbReference type="FunFam" id="3.40.50.300:FF:000029">
    <property type="entry name" value="Elongation factor G"/>
    <property type="match status" value="1"/>
</dbReference>
<dbReference type="Pfam" id="PF00009">
    <property type="entry name" value="GTP_EFTU"/>
    <property type="match status" value="1"/>
</dbReference>
<dbReference type="FunFam" id="3.30.70.870:FF:000002">
    <property type="entry name" value="Translation elongation factor 2"/>
    <property type="match status" value="1"/>
</dbReference>
<dbReference type="InterPro" id="IPR014721">
    <property type="entry name" value="Ribsml_uS5_D2-typ_fold_subgr"/>
</dbReference>
<evidence type="ECO:0000256" key="6">
    <source>
        <dbReference type="ARBA" id="ARBA00024731"/>
    </source>
</evidence>
<keyword evidence="4" id="KW-0648">Protein biosynthesis</keyword>
<dbReference type="PROSITE" id="PS51722">
    <property type="entry name" value="G_TR_2"/>
    <property type="match status" value="1"/>
</dbReference>
<sequence>MSLKYTRNIGIVAHIDAGKTTTTERILFYTGINYKIGEVHDGQATMDWMEQEQKRGITITSATTQCFWEFNNKKYKINIIDTPGHVDFTVEVERSLRILDGLIILFSGVEGVESQSENIWKQANKYHIPRICFVNKMDRLSANYNKVCKQIKKKFNIKIVKLHLPIVDNYSNFKGIIDIIENKYIIWDKKNYGIKYYIKDVPKKYKNKIIKYKNEIIEILVNIDNNLMIKYCKNSILNKDIYLSIKKLTKKMLITPILCGSSFKNKGVQLLLNSVCNFLPSPKENNLSNNNIKKNIFSALVFKICSNIFFNKLIFFRVYTGKLSIGDNIYIYRTKKKEKISRIYQMHANKNIPINTVKMGDIAAITNINNIKTGDTICDINNPVLLEKIDFPTPVIGIAIEAKKQSNNNKLSLILSKLLNEDPTLKIKINKSNQTIIYGMGELHLDIITDRIINEFNVNIIKGKPQVEYKEKITKNIKYRKIFKKQTGGRGKFADILFKIGPSNKKKGLEFINKVKGGNIPKEYIPIIKKSFKEAMKIGPLYGYELLKMKIILIDGSYHNVDSDSLSFEMATKIGYKESIKYAKPVLMEPIMKLNIHTPYKYMGNIINDINKRRGIVKNIITNNNYKIIETLTPLSELFGYITILRTLSSGRAFQYMSFYKYKEVSLSIYKKNNNIYE</sequence>
<dbReference type="InterPro" id="IPR005225">
    <property type="entry name" value="Small_GTP-bd"/>
</dbReference>
<dbReference type="Gene3D" id="3.30.230.10">
    <property type="match status" value="1"/>
</dbReference>
<feature type="domain" description="Tr-type G" evidence="8">
    <location>
        <begin position="4"/>
        <end position="283"/>
    </location>
</feature>
<dbReference type="NCBIfam" id="TIGR00231">
    <property type="entry name" value="small_GTP"/>
    <property type="match status" value="1"/>
</dbReference>
<dbReference type="InterPro" id="IPR004540">
    <property type="entry name" value="Transl_elong_EFG/EF2"/>
</dbReference>
<keyword evidence="3 9" id="KW-0251">Elongation factor</keyword>
<dbReference type="SUPFAM" id="SSF54980">
    <property type="entry name" value="EF-G C-terminal domain-like"/>
    <property type="match status" value="2"/>
</dbReference>
<dbReference type="CDD" id="cd04088">
    <property type="entry name" value="EFG_mtEFG_II"/>
    <property type="match status" value="1"/>
</dbReference>
<comment type="similarity">
    <text evidence="1">Belongs to the TRAFAC class translation factor GTPase superfamily. Classic translation factor GTPase family. EF-G/EF-2 subfamily.</text>
</comment>
<gene>
    <name evidence="9" type="primary">fusA</name>
    <name evidence="9" type="ORF">ABNO50_00685</name>
</gene>
<dbReference type="InterPro" id="IPR035647">
    <property type="entry name" value="EFG_III/V"/>
</dbReference>
<dbReference type="InterPro" id="IPR000640">
    <property type="entry name" value="EFG_V-like"/>
</dbReference>
<evidence type="ECO:0000256" key="2">
    <source>
        <dbReference type="ARBA" id="ARBA00022741"/>
    </source>
</evidence>